<sequence>MSRHKIISLTITSLLLLQLTASGGGGSDEVSVTPPVIPPVTPPPPVNTVVSGKFIDSAVSGLTYATASKSGVTDEEGNFEYIAGENITFSIGEVALGSAAAAPLITPLSLFDTKDHTDVRVINMARLLQTLDQDSQPDNGITISNDVVSVINAAVREGFDFSDVSFEQNNIVTSVLATLGIENLVSTENALQHLINSLAENYQQFDKALPIKAFNAHTPDKQVTTNVFTPESETATELFIDVLDDGFGGPRHSRPVGDTPFYDFTAKHSAAGANLGKVYIWVDDALTSEAVIKMRLYDLDFSRLAAAGLGIGCKISAKNQQDENFTYDYTLVMDPTTWFGTIFDGATLLWDEVKALGTYDNGAGKVNLWLPLAALGRQYADFSTLS</sequence>
<gene>
    <name evidence="2" type="ORF">I4W93_017425</name>
</gene>
<reference evidence="2 3" key="1">
    <citation type="submission" date="2021-08" db="EMBL/GenBank/DDBJ databases">
        <title>Rheinheimera aquimaris sp. nov., isolated from seawater of the East Sea in Korea.</title>
        <authorList>
            <person name="Kim K.H."/>
            <person name="Wenting R."/>
            <person name="Kim K.R."/>
            <person name="Jeon C.O."/>
        </authorList>
    </citation>
    <scope>NUCLEOTIDE SEQUENCE [LARGE SCALE GENOMIC DNA]</scope>
    <source>
        <strain evidence="2 3">MA-13</strain>
    </source>
</reference>
<evidence type="ECO:0008006" key="4">
    <source>
        <dbReference type="Google" id="ProtNLM"/>
    </source>
</evidence>
<evidence type="ECO:0000313" key="3">
    <source>
        <dbReference type="Proteomes" id="UP000663814"/>
    </source>
</evidence>
<name>A0ABS7XF71_9GAMM</name>
<keyword evidence="3" id="KW-1185">Reference proteome</keyword>
<proteinExistence type="predicted"/>
<dbReference type="Proteomes" id="UP000663814">
    <property type="component" value="Unassembled WGS sequence"/>
</dbReference>
<feature type="signal peptide" evidence="1">
    <location>
        <begin position="1"/>
        <end position="23"/>
    </location>
</feature>
<accession>A0ABS7XF71</accession>
<comment type="caution">
    <text evidence="2">The sequence shown here is derived from an EMBL/GenBank/DDBJ whole genome shotgun (WGS) entry which is preliminary data.</text>
</comment>
<protein>
    <recommendedName>
        <fullName evidence="4">Carboxypeptidase regulatory-like domain-containing protein</fullName>
    </recommendedName>
</protein>
<evidence type="ECO:0000313" key="2">
    <source>
        <dbReference type="EMBL" id="MBZ9613377.1"/>
    </source>
</evidence>
<dbReference type="EMBL" id="JAERPS020000007">
    <property type="protein sequence ID" value="MBZ9613377.1"/>
    <property type="molecule type" value="Genomic_DNA"/>
</dbReference>
<organism evidence="2 3">
    <name type="scientific">Rheinheimera maricola</name>
    <dbReference type="NCBI Taxonomy" id="2793282"/>
    <lineage>
        <taxon>Bacteria</taxon>
        <taxon>Pseudomonadati</taxon>
        <taxon>Pseudomonadota</taxon>
        <taxon>Gammaproteobacteria</taxon>
        <taxon>Chromatiales</taxon>
        <taxon>Chromatiaceae</taxon>
        <taxon>Rheinheimera</taxon>
    </lineage>
</organism>
<feature type="chain" id="PRO_5047409575" description="Carboxypeptidase regulatory-like domain-containing protein" evidence="1">
    <location>
        <begin position="24"/>
        <end position="386"/>
    </location>
</feature>
<dbReference type="RefSeq" id="WP_205312187.1">
    <property type="nucleotide sequence ID" value="NZ_JAERPS020000007.1"/>
</dbReference>
<evidence type="ECO:0000256" key="1">
    <source>
        <dbReference type="SAM" id="SignalP"/>
    </source>
</evidence>
<keyword evidence="1" id="KW-0732">Signal</keyword>